<dbReference type="PANTHER" id="PTHR34290">
    <property type="entry name" value="SI:CH73-390P7.2"/>
    <property type="match status" value="1"/>
</dbReference>
<dbReference type="PANTHER" id="PTHR34290:SF2">
    <property type="entry name" value="OS04G0668800 PROTEIN"/>
    <property type="match status" value="1"/>
</dbReference>
<dbReference type="STRING" id="1707952.A6A03_07545"/>
<organism evidence="1 2">
    <name type="scientific">Chloroflexus islandicus</name>
    <dbReference type="NCBI Taxonomy" id="1707952"/>
    <lineage>
        <taxon>Bacteria</taxon>
        <taxon>Bacillati</taxon>
        <taxon>Chloroflexota</taxon>
        <taxon>Chloroflexia</taxon>
        <taxon>Chloroflexales</taxon>
        <taxon>Chloroflexineae</taxon>
        <taxon>Chloroflexaceae</taxon>
        <taxon>Chloroflexus</taxon>
    </lineage>
</organism>
<dbReference type="InterPro" id="IPR007263">
    <property type="entry name" value="DCC1-like"/>
</dbReference>
<reference evidence="1 2" key="1">
    <citation type="submission" date="2016-04" db="EMBL/GenBank/DDBJ databases">
        <title>Chloroflexus islandicus sp. nov., a thermophilic filamentous anoxygenic phototrophic bacterium from geyser Strokkur (Iceland).</title>
        <authorList>
            <person name="Gaisin V.A."/>
            <person name="Kalashnikov A.M."/>
            <person name="Sukhacheva M.V."/>
            <person name="Grouzdev D.S."/>
            <person name="Ivanov T.M."/>
            <person name="Kuznetsov B."/>
            <person name="Gorlenko V.M."/>
        </authorList>
    </citation>
    <scope>NUCLEOTIDE SEQUENCE [LARGE SCALE GENOMIC DNA]</scope>
    <source>
        <strain evidence="2">isl-2</strain>
    </source>
</reference>
<comment type="caution">
    <text evidence="1">The sequence shown here is derived from an EMBL/GenBank/DDBJ whole genome shotgun (WGS) entry which is preliminary data.</text>
</comment>
<name>A0A178MJ44_9CHLR</name>
<evidence type="ECO:0000313" key="2">
    <source>
        <dbReference type="Proteomes" id="UP000078287"/>
    </source>
</evidence>
<dbReference type="OrthoDB" id="9785438at2"/>
<dbReference type="AlphaFoldDB" id="A0A178MJ44"/>
<evidence type="ECO:0000313" key="1">
    <source>
        <dbReference type="EMBL" id="OAN48619.1"/>
    </source>
</evidence>
<dbReference type="EMBL" id="LWQS01000030">
    <property type="protein sequence ID" value="OAN48619.1"/>
    <property type="molecule type" value="Genomic_DNA"/>
</dbReference>
<protein>
    <submittedName>
        <fullName evidence="1">Thiol-disulfide oxidoreductase</fullName>
    </submittedName>
</protein>
<dbReference type="GO" id="GO:0015035">
    <property type="term" value="F:protein-disulfide reductase activity"/>
    <property type="evidence" value="ECO:0007669"/>
    <property type="project" value="InterPro"/>
</dbReference>
<dbReference type="RefSeq" id="WP_066782826.1">
    <property type="nucleotide sequence ID" value="NZ_LWQS01000030.1"/>
</dbReference>
<sequence>MPYTMLYDGNCRMCRQQAEWVAAYDEQRQIELLDANSPAARERFPQISHEEAMGQLHVVGPDGTIYRGAEAVRELLLRLPALRGLGELMRLPGALMVAGPIYDFVARNRYLFGGNPACDDGSCRRA</sequence>
<dbReference type="InterPro" id="IPR044691">
    <property type="entry name" value="DCC1_Trx"/>
</dbReference>
<dbReference type="Pfam" id="PF04134">
    <property type="entry name" value="DCC1-like"/>
    <property type="match status" value="1"/>
</dbReference>
<gene>
    <name evidence="1" type="ORF">A6A03_07545</name>
</gene>
<keyword evidence="2" id="KW-1185">Reference proteome</keyword>
<dbReference type="Proteomes" id="UP000078287">
    <property type="component" value="Unassembled WGS sequence"/>
</dbReference>
<proteinExistence type="predicted"/>
<accession>A0A178MJ44</accession>